<reference evidence="3 4" key="1">
    <citation type="journal article" date="2016" name="Proc. Natl. Acad. Sci. U.S.A.">
        <title>Comparative genomics of biotechnologically important yeasts.</title>
        <authorList>
            <person name="Riley R."/>
            <person name="Haridas S."/>
            <person name="Wolfe K.H."/>
            <person name="Lopes M.R."/>
            <person name="Hittinger C.T."/>
            <person name="Goeker M."/>
            <person name="Salamov A.A."/>
            <person name="Wisecaver J.H."/>
            <person name="Long T.M."/>
            <person name="Calvey C.H."/>
            <person name="Aerts A.L."/>
            <person name="Barry K.W."/>
            <person name="Choi C."/>
            <person name="Clum A."/>
            <person name="Coughlan A.Y."/>
            <person name="Deshpande S."/>
            <person name="Douglass A.P."/>
            <person name="Hanson S.J."/>
            <person name="Klenk H.-P."/>
            <person name="LaButti K.M."/>
            <person name="Lapidus A."/>
            <person name="Lindquist E.A."/>
            <person name="Lipzen A.M."/>
            <person name="Meier-Kolthoff J.P."/>
            <person name="Ohm R.A."/>
            <person name="Otillar R.P."/>
            <person name="Pangilinan J.L."/>
            <person name="Peng Y."/>
            <person name="Rokas A."/>
            <person name="Rosa C.A."/>
            <person name="Scheuner C."/>
            <person name="Sibirny A.A."/>
            <person name="Slot J.C."/>
            <person name="Stielow J.B."/>
            <person name="Sun H."/>
            <person name="Kurtzman C.P."/>
            <person name="Blackwell M."/>
            <person name="Grigoriev I.V."/>
            <person name="Jeffries T.W."/>
        </authorList>
    </citation>
    <scope>NUCLEOTIDE SEQUENCE [LARGE SCALE GENOMIC DNA]</scope>
    <source>
        <strain evidence="3 4">NRRL Y-2026</strain>
    </source>
</reference>
<dbReference type="EMBL" id="KV454006">
    <property type="protein sequence ID" value="ODQ44673.1"/>
    <property type="molecule type" value="Genomic_DNA"/>
</dbReference>
<gene>
    <name evidence="3" type="ORF">PICMEDRAFT_74385</name>
</gene>
<dbReference type="GeneID" id="30181443"/>
<dbReference type="STRING" id="763406.A0A1E3NH50"/>
<feature type="region of interest" description="Disordered" evidence="1">
    <location>
        <begin position="31"/>
        <end position="54"/>
    </location>
</feature>
<evidence type="ECO:0000313" key="3">
    <source>
        <dbReference type="EMBL" id="ODQ44673.1"/>
    </source>
</evidence>
<dbReference type="AlphaFoldDB" id="A0A1E3NH50"/>
<evidence type="ECO:0000259" key="2">
    <source>
        <dbReference type="Pfam" id="PF05347"/>
    </source>
</evidence>
<organism evidence="3 4">
    <name type="scientific">Pichia membranifaciens NRRL Y-2026</name>
    <dbReference type="NCBI Taxonomy" id="763406"/>
    <lineage>
        <taxon>Eukaryota</taxon>
        <taxon>Fungi</taxon>
        <taxon>Dikarya</taxon>
        <taxon>Ascomycota</taxon>
        <taxon>Saccharomycotina</taxon>
        <taxon>Pichiomycetes</taxon>
        <taxon>Pichiales</taxon>
        <taxon>Pichiaceae</taxon>
        <taxon>Pichia</taxon>
    </lineage>
</organism>
<dbReference type="Proteomes" id="UP000094455">
    <property type="component" value="Unassembled WGS sequence"/>
</dbReference>
<accession>A0A1E3NH50</accession>
<evidence type="ECO:0000256" key="1">
    <source>
        <dbReference type="SAM" id="MobiDB-lite"/>
    </source>
</evidence>
<dbReference type="CDD" id="cd20262">
    <property type="entry name" value="Complex1_LYR_LYRM2"/>
    <property type="match status" value="1"/>
</dbReference>
<evidence type="ECO:0000313" key="4">
    <source>
        <dbReference type="Proteomes" id="UP000094455"/>
    </source>
</evidence>
<dbReference type="InterPro" id="IPR008011">
    <property type="entry name" value="Complex1_LYR_dom"/>
</dbReference>
<sequence>MLALKQTLGRLVGARYGSTLTNETVKTFKGKTQQQQEESFKKVQTGGSKAPKKKRRTLEESVSFEDFVLRGQVLHVYRDILRSVHKIPDASLRKEVLGFVKGELRATAEVTDLNVKRSLLIGGIRQWKSVSNNMGLSYTEVVF</sequence>
<keyword evidence="4" id="KW-1185">Reference proteome</keyword>
<dbReference type="OrthoDB" id="74240at2759"/>
<dbReference type="InterPro" id="IPR045293">
    <property type="entry name" value="Complex1_LYR_LYRM2"/>
</dbReference>
<feature type="domain" description="Complex 1 LYR protein" evidence="2">
    <location>
        <begin position="72"/>
        <end position="127"/>
    </location>
</feature>
<dbReference type="Pfam" id="PF05347">
    <property type="entry name" value="Complex1_LYR"/>
    <property type="match status" value="1"/>
</dbReference>
<proteinExistence type="predicted"/>
<dbReference type="RefSeq" id="XP_019015786.1">
    <property type="nucleotide sequence ID" value="XM_019164756.1"/>
</dbReference>
<protein>
    <recommendedName>
        <fullName evidence="2">Complex 1 LYR protein domain-containing protein</fullName>
    </recommendedName>
</protein>
<name>A0A1E3NH50_9ASCO</name>